<accession>A0A0K1PY72</accession>
<organism evidence="1 2">
    <name type="scientific">Labilithrix luteola</name>
    <dbReference type="NCBI Taxonomy" id="1391654"/>
    <lineage>
        <taxon>Bacteria</taxon>
        <taxon>Pseudomonadati</taxon>
        <taxon>Myxococcota</taxon>
        <taxon>Polyangia</taxon>
        <taxon>Polyangiales</taxon>
        <taxon>Labilitrichaceae</taxon>
        <taxon>Labilithrix</taxon>
    </lineage>
</organism>
<name>A0A0K1PY72_9BACT</name>
<proteinExistence type="predicted"/>
<sequence length="142" mass="16641">MSFVEFTFDNEEAYARLGAVVGALAKAKADDDFRDDEFWTRFFDDDDALSRFWWPTEAERHDWLRRWQTTPADKRMDDPNLVTPWDFGSMIDAFRNGEYHLIRLRRVRPDHARLEYEPHAYPYGETGCVRPSSKGSASVSPT</sequence>
<gene>
    <name evidence="1" type="ORF">AKJ09_05144</name>
</gene>
<evidence type="ECO:0000313" key="1">
    <source>
        <dbReference type="EMBL" id="AKU98480.1"/>
    </source>
</evidence>
<dbReference type="EMBL" id="CP012333">
    <property type="protein sequence ID" value="AKU98480.1"/>
    <property type="molecule type" value="Genomic_DNA"/>
</dbReference>
<dbReference type="KEGG" id="llu:AKJ09_05144"/>
<protein>
    <submittedName>
        <fullName evidence="1">Uncharacterized protein</fullName>
    </submittedName>
</protein>
<keyword evidence="2" id="KW-1185">Reference proteome</keyword>
<dbReference type="AlphaFoldDB" id="A0A0K1PY72"/>
<evidence type="ECO:0000313" key="2">
    <source>
        <dbReference type="Proteomes" id="UP000064967"/>
    </source>
</evidence>
<reference evidence="1 2" key="1">
    <citation type="submission" date="2015-08" db="EMBL/GenBank/DDBJ databases">
        <authorList>
            <person name="Babu N.S."/>
            <person name="Beckwith C.J."/>
            <person name="Beseler K.G."/>
            <person name="Brison A."/>
            <person name="Carone J.V."/>
            <person name="Caskin T.P."/>
            <person name="Diamond M."/>
            <person name="Durham M.E."/>
            <person name="Foxe J.M."/>
            <person name="Go M."/>
            <person name="Henderson B.A."/>
            <person name="Jones I.B."/>
            <person name="McGettigan J.A."/>
            <person name="Micheletti S.J."/>
            <person name="Nasrallah M.E."/>
            <person name="Ortiz D."/>
            <person name="Piller C.R."/>
            <person name="Privatt S.R."/>
            <person name="Schneider S.L."/>
            <person name="Sharp S."/>
            <person name="Smith T.C."/>
            <person name="Stanton J.D."/>
            <person name="Ullery H.E."/>
            <person name="Wilson R.J."/>
            <person name="Serrano M.G."/>
            <person name="Buck G."/>
            <person name="Lee V."/>
            <person name="Wang Y."/>
            <person name="Carvalho R."/>
            <person name="Voegtly L."/>
            <person name="Shi R."/>
            <person name="Duckworth R."/>
            <person name="Johnson A."/>
            <person name="Loviza R."/>
            <person name="Walstead R."/>
            <person name="Shah Z."/>
            <person name="Kiflezghi M."/>
            <person name="Wade K."/>
            <person name="Ball S.L."/>
            <person name="Bradley K.W."/>
            <person name="Asai D.J."/>
            <person name="Bowman C.A."/>
            <person name="Russell D.A."/>
            <person name="Pope W.H."/>
            <person name="Jacobs-Sera D."/>
            <person name="Hendrix R.W."/>
            <person name="Hatfull G.F."/>
        </authorList>
    </citation>
    <scope>NUCLEOTIDE SEQUENCE [LARGE SCALE GENOMIC DNA]</scope>
    <source>
        <strain evidence="1 2">DSM 27648</strain>
    </source>
</reference>
<dbReference type="Proteomes" id="UP000064967">
    <property type="component" value="Chromosome"/>
</dbReference>
<dbReference type="STRING" id="1391654.AKJ09_05144"/>